<dbReference type="InterPro" id="IPR020845">
    <property type="entry name" value="AMP-binding_CS"/>
</dbReference>
<dbReference type="InterPro" id="IPR042099">
    <property type="entry name" value="ANL_N_sf"/>
</dbReference>
<dbReference type="GO" id="GO:0044550">
    <property type="term" value="P:secondary metabolite biosynthetic process"/>
    <property type="evidence" value="ECO:0007669"/>
    <property type="project" value="TreeGrafter"/>
</dbReference>
<dbReference type="InterPro" id="IPR001242">
    <property type="entry name" value="Condensation_dom"/>
</dbReference>
<dbReference type="Pfam" id="PF00501">
    <property type="entry name" value="AMP-binding"/>
    <property type="match status" value="2"/>
</dbReference>
<dbReference type="Gene3D" id="3.40.50.980">
    <property type="match status" value="2"/>
</dbReference>
<dbReference type="PANTHER" id="PTHR45527:SF1">
    <property type="entry name" value="FATTY ACID SYNTHASE"/>
    <property type="match status" value="1"/>
</dbReference>
<dbReference type="InterPro" id="IPR000873">
    <property type="entry name" value="AMP-dep_synth/lig_dom"/>
</dbReference>
<dbReference type="GO" id="GO:0008168">
    <property type="term" value="F:methyltransferase activity"/>
    <property type="evidence" value="ECO:0007669"/>
    <property type="project" value="UniProtKB-KW"/>
</dbReference>
<dbReference type="Gene3D" id="3.30.559.10">
    <property type="entry name" value="Chloramphenicol acetyltransferase-like domain"/>
    <property type="match status" value="1"/>
</dbReference>
<dbReference type="CDD" id="cd19531">
    <property type="entry name" value="LCL_NRPS-like"/>
    <property type="match status" value="1"/>
</dbReference>
<dbReference type="InterPro" id="IPR023213">
    <property type="entry name" value="CAT-like_dom_sf"/>
</dbReference>
<dbReference type="GO" id="GO:0005737">
    <property type="term" value="C:cytoplasm"/>
    <property type="evidence" value="ECO:0007669"/>
    <property type="project" value="TreeGrafter"/>
</dbReference>
<comment type="caution">
    <text evidence="5">The sequence shown here is derived from an EMBL/GenBank/DDBJ whole genome shotgun (WGS) entry which is preliminary data.</text>
</comment>
<dbReference type="Pfam" id="PF00296">
    <property type="entry name" value="Bac_luciferase"/>
    <property type="match status" value="1"/>
</dbReference>
<evidence type="ECO:0000256" key="2">
    <source>
        <dbReference type="ARBA" id="ARBA00022450"/>
    </source>
</evidence>
<keyword evidence="5" id="KW-0489">Methyltransferase</keyword>
<evidence type="ECO:0000256" key="1">
    <source>
        <dbReference type="ARBA" id="ARBA00001957"/>
    </source>
</evidence>
<dbReference type="EMBL" id="PVTF01000005">
    <property type="protein sequence ID" value="PRY41616.1"/>
    <property type="molecule type" value="Genomic_DNA"/>
</dbReference>
<dbReference type="Pfam" id="PF00550">
    <property type="entry name" value="PP-binding"/>
    <property type="match status" value="1"/>
</dbReference>
<dbReference type="SUPFAM" id="SSF56801">
    <property type="entry name" value="Acetyl-CoA synthetase-like"/>
    <property type="match status" value="2"/>
</dbReference>
<dbReference type="Pfam" id="PF05050">
    <property type="entry name" value="Methyltransf_21"/>
    <property type="match status" value="1"/>
</dbReference>
<dbReference type="FunFam" id="1.10.1200.10:FF:000016">
    <property type="entry name" value="Non-ribosomal peptide synthase"/>
    <property type="match status" value="1"/>
</dbReference>
<dbReference type="Gene3D" id="3.40.50.150">
    <property type="entry name" value="Vaccinia Virus protein VP39"/>
    <property type="match status" value="1"/>
</dbReference>
<dbReference type="InterPro" id="IPR011251">
    <property type="entry name" value="Luciferase-like_dom"/>
</dbReference>
<dbReference type="FunFam" id="2.30.38.10:FF:000001">
    <property type="entry name" value="Non-ribosomal peptide synthetase PvdI"/>
    <property type="match status" value="1"/>
</dbReference>
<dbReference type="InterPro" id="IPR020806">
    <property type="entry name" value="PKS_PP-bd"/>
</dbReference>
<name>A0A2T0T7F9_9PSEU</name>
<dbReference type="GO" id="GO:0004497">
    <property type="term" value="F:monooxygenase activity"/>
    <property type="evidence" value="ECO:0007669"/>
    <property type="project" value="UniProtKB-KW"/>
</dbReference>
<dbReference type="Proteomes" id="UP000239494">
    <property type="component" value="Unassembled WGS sequence"/>
</dbReference>
<dbReference type="InterPro" id="IPR036661">
    <property type="entry name" value="Luciferase-like_sf"/>
</dbReference>
<dbReference type="GO" id="GO:0016705">
    <property type="term" value="F:oxidoreductase activity, acting on paired donors, with incorporation or reduction of molecular oxygen"/>
    <property type="evidence" value="ECO:0007669"/>
    <property type="project" value="InterPro"/>
</dbReference>
<dbReference type="Pfam" id="PF00668">
    <property type="entry name" value="Condensation"/>
    <property type="match status" value="1"/>
</dbReference>
<dbReference type="SUPFAM" id="SSF51679">
    <property type="entry name" value="Bacterial luciferase-like"/>
    <property type="match status" value="1"/>
</dbReference>
<dbReference type="FunFam" id="3.40.50.980:FF:000001">
    <property type="entry name" value="Non-ribosomal peptide synthetase"/>
    <property type="match status" value="1"/>
</dbReference>
<keyword evidence="5" id="KW-0560">Oxidoreductase</keyword>
<evidence type="ECO:0000259" key="4">
    <source>
        <dbReference type="PROSITE" id="PS50075"/>
    </source>
</evidence>
<dbReference type="Gene3D" id="3.30.559.30">
    <property type="entry name" value="Nonribosomal peptide synthetase, condensation domain"/>
    <property type="match status" value="1"/>
</dbReference>
<dbReference type="NCBIfam" id="TIGR04020">
    <property type="entry name" value="seco_metab_LLM"/>
    <property type="match status" value="1"/>
</dbReference>
<evidence type="ECO:0000256" key="3">
    <source>
        <dbReference type="ARBA" id="ARBA00022553"/>
    </source>
</evidence>
<reference evidence="5 6" key="1">
    <citation type="submission" date="2018-03" db="EMBL/GenBank/DDBJ databases">
        <title>Genomic Encyclopedia of Archaeal and Bacterial Type Strains, Phase II (KMG-II): from individual species to whole genera.</title>
        <authorList>
            <person name="Goeker M."/>
        </authorList>
    </citation>
    <scope>NUCLEOTIDE SEQUENCE [LARGE SCALE GENOMIC DNA]</scope>
    <source>
        <strain evidence="5 6">DSM 44720</strain>
    </source>
</reference>
<dbReference type="InterPro" id="IPR006342">
    <property type="entry name" value="FkbM_mtfrase"/>
</dbReference>
<dbReference type="SUPFAM" id="SSF52777">
    <property type="entry name" value="CoA-dependent acyltransferases"/>
    <property type="match status" value="2"/>
</dbReference>
<evidence type="ECO:0000313" key="6">
    <source>
        <dbReference type="Proteomes" id="UP000239494"/>
    </source>
</evidence>
<accession>A0A2T0T7F9</accession>
<dbReference type="InterPro" id="IPR045851">
    <property type="entry name" value="AMP-bd_C_sf"/>
</dbReference>
<dbReference type="GO" id="GO:0031177">
    <property type="term" value="F:phosphopantetheine binding"/>
    <property type="evidence" value="ECO:0007669"/>
    <property type="project" value="InterPro"/>
</dbReference>
<dbReference type="InterPro" id="IPR029063">
    <property type="entry name" value="SAM-dependent_MTases_sf"/>
</dbReference>
<evidence type="ECO:0000313" key="5">
    <source>
        <dbReference type="EMBL" id="PRY41616.1"/>
    </source>
</evidence>
<dbReference type="PROSITE" id="PS00455">
    <property type="entry name" value="AMP_BINDING"/>
    <property type="match status" value="1"/>
</dbReference>
<dbReference type="Gene3D" id="3.40.50.12780">
    <property type="entry name" value="N-terminal domain of ligase-like"/>
    <property type="match status" value="1"/>
</dbReference>
<feature type="domain" description="Carrier" evidence="4">
    <location>
        <begin position="1552"/>
        <end position="1627"/>
    </location>
</feature>
<dbReference type="Gene3D" id="3.20.20.30">
    <property type="entry name" value="Luciferase-like domain"/>
    <property type="match status" value="1"/>
</dbReference>
<dbReference type="GO" id="GO:0032259">
    <property type="term" value="P:methylation"/>
    <property type="evidence" value="ECO:0007669"/>
    <property type="project" value="UniProtKB-KW"/>
</dbReference>
<keyword evidence="5" id="KW-0503">Monooxygenase</keyword>
<dbReference type="GO" id="GO:0008610">
    <property type="term" value="P:lipid biosynthetic process"/>
    <property type="evidence" value="ECO:0007669"/>
    <property type="project" value="UniProtKB-ARBA"/>
</dbReference>
<protein>
    <submittedName>
        <fullName evidence="5">FkbM family methyltransferase/natural product biosynthesis luciferase-like monooxygenase protein</fullName>
    </submittedName>
</protein>
<sequence>MAELRSARPSFGQERFWFLEKLAPGRPVYHLPVALRLRGDLDVAGVRAALAAVLARHESLRTRFVEVDGRVYQVVEDAVEVELPTVTATEADLPDLLTRAAAVPFALDRAPLLRALLVRLADDDHVLLVTTHHIVSDAVSLEVFLTELAQAYRGATSAEPPLQYVDFAEWQRSRLSGPALEEPLAFWRERLAGAPALLDLPSDRPRPATQSYAGATHRFDLDPALMPALRDLGAARGATPFMTLLAGFLAVLHRYTGRTDLVVGTPVANRALPELERIIGFFANTLVLRSSLDGDPSFAELVDRVRGDALDSYRFADVPFERLVEDLAPTRDPSHSPLVQVLFALHDSAALTMELPGLRVDPVPVDSGASQLDLALTVETGATGSTGVVEYNTDLFDEATIARFAGHLTTLLAGAVAHPDRPLSLLPLTTTADADVVRALNATDRDHARDALVHDLVAEQARTRPDAPAVVFGSTTLTYRELDERADRVARYLVGRGIGPERLVAVAMRRSQDLPVALLGVLKAGGAYVPVDPEYPLRRKEYMLADSGASVVLTGLDDVEDHPVDTSAVPVRPDNPAYVIYTSGSTGTPKGVTVPHRALTNFLHAMDDHVTAGPGSVWLATTSVSFDIAALELLWTLARGVTVVVQGDTPTPPVDFSLFYFASADSGTQDAYRLLLEGAKFADRNGFTGVWTPERHFHPFGGPYPNPAVTGAAIAAVTERIAIRAGSVVLPLQDPLRVAEEWSVVDGLSGGRAEVSFASGWLADDFVLAPDNHADRKRVLADGMATVRALWRGEAVKRVNGAGEEIEVRTHPRPVSAELPTWLTSAGDPATFEAAGREGVNLLTHLLGQDLDELAVKITRYRRAWTEAGHAGTGRVALMVHTSVDRDPDVVRERVREPFIAYLRSSLGLIKQLLAGPDGPVDLDSVPPAELNELLSVFYDRYATEAGLFGSPESCRPMVDRIVAAGVDEIACLIDFGIAPTTVLESLPQLDKLRAAYVRSDGSDDTVPTQLVRHGVTHVQCTPSLALALTGTDTGLAAFRGLDQLVIGGEAFPAALATRLAESGQRAVLNMYGPTETTIWSTLHPVDPAAGAPPIGRPIANTRVHLVDAAGEPVPVGVPGELLIGGEGVVRGYWGRPGLTAERFVPDPFGPPGGRLYRTGDIAVLRPDGVLEYRGRADGQVKLRGRRIELGEVESAIEASPEVDQAVVCVADEGTDRAALVAHVRPRGGVDSGDDPELVALPTGGVLATVDRRGAAELHQEIFVNEEYLDGFLRLWDDAVVVDAGANVGAFTLFAHRRCRPARIIAVEPIPPTFARLEKTVRANGIDAVLVNAGLAAEPGTASFTHYPELTGLSGRYADPVADRKRAAVLFDGPERDVEQFLDQRYRNESYDCPLTTLSEVIREHGLDRVDLLKVDVERAEMDVLDGLSDGDWDLVRQICVEVEGDDRRDEVLAVLTKRGFETHSLVLLNALEVSIVHGRRPNLPARPATRADAPLDLAALRARLADVLPGYLVPERFVAVAGFPLTPNGKVDRRALAATPAAPLPVRVPVAPRGDLERRLATVWSSVLGVDSIGVHDNFFDAGGNSLLLIRVHAKLAELGVGAPRLVDLFSHPTIASLAASLEGAAPVAQEDLEDRRTGRSRFLQRRRGGSGA</sequence>
<keyword evidence="6" id="KW-1185">Reference proteome</keyword>
<dbReference type="GO" id="GO:0043041">
    <property type="term" value="P:amino acid activation for nonribosomal peptide biosynthetic process"/>
    <property type="evidence" value="ECO:0007669"/>
    <property type="project" value="TreeGrafter"/>
</dbReference>
<dbReference type="Gene3D" id="1.10.1200.10">
    <property type="entry name" value="ACP-like"/>
    <property type="match status" value="1"/>
</dbReference>
<proteinExistence type="predicted"/>
<dbReference type="GO" id="GO:0072330">
    <property type="term" value="P:monocarboxylic acid biosynthetic process"/>
    <property type="evidence" value="ECO:0007669"/>
    <property type="project" value="UniProtKB-ARBA"/>
</dbReference>
<dbReference type="Gene3D" id="3.30.300.30">
    <property type="match status" value="1"/>
</dbReference>
<dbReference type="NCBIfam" id="TIGR01444">
    <property type="entry name" value="fkbM_fam"/>
    <property type="match status" value="1"/>
</dbReference>
<dbReference type="SMART" id="SM00823">
    <property type="entry name" value="PKS_PP"/>
    <property type="match status" value="1"/>
</dbReference>
<comment type="cofactor">
    <cofactor evidence="1">
        <name>pantetheine 4'-phosphate</name>
        <dbReference type="ChEBI" id="CHEBI:47942"/>
    </cofactor>
</comment>
<dbReference type="OrthoDB" id="2472181at2"/>
<dbReference type="InterPro" id="IPR009081">
    <property type="entry name" value="PP-bd_ACP"/>
</dbReference>
<organism evidence="5 6">
    <name type="scientific">Umezawaea tangerina</name>
    <dbReference type="NCBI Taxonomy" id="84725"/>
    <lineage>
        <taxon>Bacteria</taxon>
        <taxon>Bacillati</taxon>
        <taxon>Actinomycetota</taxon>
        <taxon>Actinomycetes</taxon>
        <taxon>Pseudonocardiales</taxon>
        <taxon>Pseudonocardiaceae</taxon>
        <taxon>Umezawaea</taxon>
    </lineage>
</organism>
<dbReference type="SUPFAM" id="SSF47336">
    <property type="entry name" value="ACP-like"/>
    <property type="match status" value="1"/>
</dbReference>
<dbReference type="PANTHER" id="PTHR45527">
    <property type="entry name" value="NONRIBOSOMAL PEPTIDE SYNTHETASE"/>
    <property type="match status" value="1"/>
</dbReference>
<keyword evidence="2" id="KW-0596">Phosphopantetheine</keyword>
<dbReference type="PROSITE" id="PS50075">
    <property type="entry name" value="CARRIER"/>
    <property type="match status" value="1"/>
</dbReference>
<dbReference type="InterPro" id="IPR024011">
    <property type="entry name" value="Biosynth_lucif-like_mOase_dom"/>
</dbReference>
<keyword evidence="3" id="KW-0597">Phosphoprotein</keyword>
<dbReference type="RefSeq" id="WP_106188616.1">
    <property type="nucleotide sequence ID" value="NZ_PVTF01000005.1"/>
</dbReference>
<gene>
    <name evidence="5" type="ORF">CLV43_105374</name>
</gene>
<keyword evidence="5" id="KW-0808">Transferase</keyword>
<dbReference type="SUPFAM" id="SSF53335">
    <property type="entry name" value="S-adenosyl-L-methionine-dependent methyltransferases"/>
    <property type="match status" value="1"/>
</dbReference>
<dbReference type="InterPro" id="IPR036736">
    <property type="entry name" value="ACP-like_sf"/>
</dbReference>